<dbReference type="Ensembl" id="ENSMUST00000123716.2">
    <property type="protein sequence ID" value="ENSMUSP00000114871.2"/>
    <property type="gene ID" value="ENSMUSG00000040938.17"/>
</dbReference>
<keyword evidence="4" id="KW-1185">Reference proteome</keyword>
<keyword evidence="1" id="KW-0472">Membrane</keyword>
<feature type="transmembrane region" description="Helical" evidence="1">
    <location>
        <begin position="12"/>
        <end position="32"/>
    </location>
</feature>
<organism evidence="2 4">
    <name type="scientific">Mus musculus</name>
    <name type="common">Mouse</name>
    <dbReference type="NCBI Taxonomy" id="10090"/>
    <lineage>
        <taxon>Eukaryota</taxon>
        <taxon>Metazoa</taxon>
        <taxon>Chordata</taxon>
        <taxon>Craniata</taxon>
        <taxon>Vertebrata</taxon>
        <taxon>Euteleostomi</taxon>
        <taxon>Mammalia</taxon>
        <taxon>Eutheria</taxon>
        <taxon>Euarchontoglires</taxon>
        <taxon>Glires</taxon>
        <taxon>Rodentia</taxon>
        <taxon>Myomorpha</taxon>
        <taxon>Muroidea</taxon>
        <taxon>Muridae</taxon>
        <taxon>Murinae</taxon>
        <taxon>Mus</taxon>
        <taxon>Mus</taxon>
    </lineage>
</organism>
<protein>
    <submittedName>
        <fullName evidence="2">Solute carrier family 16 (monocarboxylic acid transporters), member 11</fullName>
    </submittedName>
</protein>
<evidence type="ECO:0000313" key="3">
    <source>
        <dbReference type="MGI" id="MGI:2663709"/>
    </source>
</evidence>
<keyword evidence="1" id="KW-0812">Transmembrane</keyword>
<dbReference type="ProteomicsDB" id="306405"/>
<dbReference type="GeneTree" id="ENSGT00940000162017"/>
<proteinExistence type="predicted"/>
<dbReference type="SMR" id="D6RDF0"/>
<dbReference type="Proteomes" id="UP000000589">
    <property type="component" value="Chromosome 11"/>
</dbReference>
<reference evidence="2" key="3">
    <citation type="submission" date="2025-08" db="UniProtKB">
        <authorList>
            <consortium name="Ensembl"/>
        </authorList>
    </citation>
    <scope>IDENTIFICATION</scope>
    <source>
        <strain evidence="2">C57BL/6J</strain>
    </source>
</reference>
<dbReference type="AGR" id="MGI:2663709"/>
<dbReference type="ExpressionAtlas" id="D6RDF0">
    <property type="expression patterns" value="baseline and differential"/>
</dbReference>
<dbReference type="Bgee" id="ENSMUSG00000040938">
    <property type="expression patterns" value="Expressed in cerebellar cortex and 88 other cell types or tissues"/>
</dbReference>
<evidence type="ECO:0000256" key="1">
    <source>
        <dbReference type="SAM" id="Phobius"/>
    </source>
</evidence>
<dbReference type="HOGENOM" id="CLU_2922008_0_0_1"/>
<evidence type="ECO:0000313" key="4">
    <source>
        <dbReference type="Proteomes" id="UP000000589"/>
    </source>
</evidence>
<sequence>MTPKPAGPPDGGWGWVVAAAAFAVNGLSYGLLRSLGLALPDLAEHFERSAQDTAWAQWAAP</sequence>
<dbReference type="Antibodypedia" id="53202">
    <property type="antibodies" value="99 antibodies from 21 providers"/>
</dbReference>
<reference evidence="2" key="4">
    <citation type="submission" date="2025-09" db="UniProtKB">
        <authorList>
            <consortium name="Ensembl"/>
        </authorList>
    </citation>
    <scope>IDENTIFICATION</scope>
    <source>
        <strain evidence="2">C57BL/6J</strain>
    </source>
</reference>
<accession>D6RDF0</accession>
<evidence type="ECO:0000313" key="2">
    <source>
        <dbReference type="Ensembl" id="ENSMUSP00000114871.2"/>
    </source>
</evidence>
<gene>
    <name evidence="2 3" type="primary">Slc16a11</name>
</gene>
<dbReference type="MGI" id="MGI:2663709">
    <property type="gene designation" value="Slc16a11"/>
</dbReference>
<dbReference type="AlphaFoldDB" id="D6RDF0"/>
<dbReference type="VEuPathDB" id="HostDB:ENSMUSG00000040938"/>
<name>D6RDF0_MOUSE</name>
<keyword evidence="1" id="KW-1133">Transmembrane helix</keyword>
<reference evidence="2 4" key="2">
    <citation type="journal article" date="2011" name="PLoS Biol.">
        <title>Modernizing reference genome assemblies.</title>
        <authorList>
            <person name="Church D.M."/>
            <person name="Schneider V.A."/>
            <person name="Graves T."/>
            <person name="Auger K."/>
            <person name="Cunningham F."/>
            <person name="Bouk N."/>
            <person name="Chen H.C."/>
            <person name="Agarwala R."/>
            <person name="McLaren W.M."/>
            <person name="Ritchie G.R."/>
            <person name="Albracht D."/>
            <person name="Kremitzki M."/>
            <person name="Rock S."/>
            <person name="Kotkiewicz H."/>
            <person name="Kremitzki C."/>
            <person name="Wollam A."/>
            <person name="Trani L."/>
            <person name="Fulton L."/>
            <person name="Fulton R."/>
            <person name="Matthews L."/>
            <person name="Whitehead S."/>
            <person name="Chow W."/>
            <person name="Torrance J."/>
            <person name="Dunn M."/>
            <person name="Harden G."/>
            <person name="Threadgold G."/>
            <person name="Wood J."/>
            <person name="Collins J."/>
            <person name="Heath P."/>
            <person name="Griffiths G."/>
            <person name="Pelan S."/>
            <person name="Grafham D."/>
            <person name="Eichler E.E."/>
            <person name="Weinstock G."/>
            <person name="Mardis E.R."/>
            <person name="Wilson R.K."/>
            <person name="Howe K."/>
            <person name="Flicek P."/>
            <person name="Hubbard T."/>
        </authorList>
    </citation>
    <scope>NUCLEOTIDE SEQUENCE [LARGE SCALE GENOMIC DNA]</scope>
    <source>
        <strain evidence="2 4">C57BL/6J</strain>
    </source>
</reference>
<reference evidence="2 4" key="1">
    <citation type="journal article" date="2009" name="PLoS Biol.">
        <title>Lineage-specific biology revealed by a finished genome assembly of the mouse.</title>
        <authorList>
            <consortium name="Mouse Genome Sequencing Consortium"/>
            <person name="Church D.M."/>
            <person name="Goodstadt L."/>
            <person name="Hillier L.W."/>
            <person name="Zody M.C."/>
            <person name="Goldstein S."/>
            <person name="She X."/>
            <person name="Bult C.J."/>
            <person name="Agarwala R."/>
            <person name="Cherry J.L."/>
            <person name="DiCuccio M."/>
            <person name="Hlavina W."/>
            <person name="Kapustin Y."/>
            <person name="Meric P."/>
            <person name="Maglott D."/>
            <person name="Birtle Z."/>
            <person name="Marques A.C."/>
            <person name="Graves T."/>
            <person name="Zhou S."/>
            <person name="Teague B."/>
            <person name="Potamousis K."/>
            <person name="Churas C."/>
            <person name="Place M."/>
            <person name="Herschleb J."/>
            <person name="Runnheim R."/>
            <person name="Forrest D."/>
            <person name="Amos-Landgraf J."/>
            <person name="Schwartz D.C."/>
            <person name="Cheng Z."/>
            <person name="Lindblad-Toh K."/>
            <person name="Eichler E.E."/>
            <person name="Ponting C.P."/>
        </authorList>
    </citation>
    <scope>NUCLEOTIDE SEQUENCE [LARGE SCALE GENOMIC DNA]</scope>
    <source>
        <strain evidence="2 4">C57BL/6J</strain>
    </source>
</reference>